<dbReference type="GeneID" id="56027341"/>
<gene>
    <name evidence="2" type="ORF">HUG10_00870</name>
</gene>
<protein>
    <submittedName>
        <fullName evidence="2">Uncharacterized protein</fullName>
    </submittedName>
</protein>
<dbReference type="RefSeq" id="WP_179167752.1">
    <property type="nucleotide sequence ID" value="NZ_CP058529.1"/>
</dbReference>
<dbReference type="KEGG" id="halg:HUG10_00870"/>
<dbReference type="OrthoDB" id="342743at2157"/>
<organism evidence="2 3">
    <name type="scientific">Halorarum halophilum</name>
    <dbReference type="NCBI Taxonomy" id="2743090"/>
    <lineage>
        <taxon>Archaea</taxon>
        <taxon>Methanobacteriati</taxon>
        <taxon>Methanobacteriota</taxon>
        <taxon>Stenosarchaea group</taxon>
        <taxon>Halobacteria</taxon>
        <taxon>Halobacteriales</taxon>
        <taxon>Haloferacaceae</taxon>
        <taxon>Halorarum</taxon>
    </lineage>
</organism>
<proteinExistence type="predicted"/>
<dbReference type="AlphaFoldDB" id="A0A7D5KBS8"/>
<keyword evidence="3" id="KW-1185">Reference proteome</keyword>
<feature type="transmembrane region" description="Helical" evidence="1">
    <location>
        <begin position="43"/>
        <end position="70"/>
    </location>
</feature>
<dbReference type="EMBL" id="CP058529">
    <property type="protein sequence ID" value="QLG26177.1"/>
    <property type="molecule type" value="Genomic_DNA"/>
</dbReference>
<evidence type="ECO:0000313" key="3">
    <source>
        <dbReference type="Proteomes" id="UP000509750"/>
    </source>
</evidence>
<name>A0A7D5KBS8_9EURY</name>
<keyword evidence="1" id="KW-0812">Transmembrane</keyword>
<sequence>MFTPAVLQVPGGVELLAFNVLIALVVGYFIYRDAQKRTDNAALWAVGMAAASLFLSLIGFVIAYVVYYIVVVRK</sequence>
<evidence type="ECO:0000313" key="2">
    <source>
        <dbReference type="EMBL" id="QLG26177.1"/>
    </source>
</evidence>
<accession>A0A7D5KBS8</accession>
<evidence type="ECO:0000256" key="1">
    <source>
        <dbReference type="SAM" id="Phobius"/>
    </source>
</evidence>
<keyword evidence="1" id="KW-0472">Membrane</keyword>
<dbReference type="Proteomes" id="UP000509750">
    <property type="component" value="Chromosome"/>
</dbReference>
<reference evidence="2 3" key="1">
    <citation type="submission" date="2020-07" db="EMBL/GenBank/DDBJ databases">
        <title>Gai3-2, isolated from salt lake.</title>
        <authorList>
            <person name="Cui H."/>
            <person name="Shi X."/>
        </authorList>
    </citation>
    <scope>NUCLEOTIDE SEQUENCE [LARGE SCALE GENOMIC DNA]</scope>
    <source>
        <strain evidence="2 3">Gai3-2</strain>
    </source>
</reference>
<keyword evidence="1" id="KW-1133">Transmembrane helix</keyword>
<feature type="transmembrane region" description="Helical" evidence="1">
    <location>
        <begin position="12"/>
        <end position="31"/>
    </location>
</feature>